<protein>
    <submittedName>
        <fullName evidence="1">ABC-type metal ion transport system, periplasmic component/surface adhesin</fullName>
    </submittedName>
</protein>
<dbReference type="EMBL" id="AP012157">
    <property type="protein sequence ID" value="BAK15830.1"/>
    <property type="molecule type" value="Genomic_DNA"/>
</dbReference>
<reference evidence="2" key="1">
    <citation type="submission" date="2011-04" db="EMBL/GenBank/DDBJ databases">
        <title>Genome sequence of Solibacillus silvestris StLB046.</title>
        <authorList>
            <person name="Morohoshi T."/>
            <person name="Someya N."/>
            <person name="Ikeda T."/>
        </authorList>
    </citation>
    <scope>NUCLEOTIDE SEQUENCE [LARGE SCALE GENOMIC DNA]</scope>
    <source>
        <strain evidence="2">StLB046</strain>
    </source>
</reference>
<name>F2F2J2_SOLSS</name>
<proteinExistence type="predicted"/>
<dbReference type="RefSeq" id="WP_014823283.1">
    <property type="nucleotide sequence ID" value="NC_018065.1"/>
</dbReference>
<accession>F2F2J2</accession>
<gene>
    <name evidence="1" type="ordered locus">SSIL_1407</name>
</gene>
<dbReference type="HOGENOM" id="CLU_2828950_0_0_9"/>
<dbReference type="AlphaFoldDB" id="F2F2J2"/>
<evidence type="ECO:0000313" key="2">
    <source>
        <dbReference type="Proteomes" id="UP000006691"/>
    </source>
</evidence>
<dbReference type="Proteomes" id="UP000006691">
    <property type="component" value="Chromosome"/>
</dbReference>
<evidence type="ECO:0000313" key="1">
    <source>
        <dbReference type="EMBL" id="BAK15830.1"/>
    </source>
</evidence>
<reference evidence="1 2" key="2">
    <citation type="journal article" date="2012" name="J. Biosci. Bioeng.">
        <title>Complete genome sequence and characterization of the N-acylhomoserine lactone-degrading gene of the potato leaf-associated Solibacillus silvestris.</title>
        <authorList>
            <person name="Morohoshi T."/>
            <person name="Tominaga Y."/>
            <person name="Someya N."/>
            <person name="Ikeda T."/>
        </authorList>
    </citation>
    <scope>NUCLEOTIDE SEQUENCE [LARGE SCALE GENOMIC DNA]</scope>
    <source>
        <strain evidence="1 2">StLB046</strain>
    </source>
</reference>
<keyword evidence="2" id="KW-1185">Reference proteome</keyword>
<organism evidence="1 2">
    <name type="scientific">Solibacillus silvestris (strain StLB046)</name>
    <name type="common">Bacillus silvestris</name>
    <dbReference type="NCBI Taxonomy" id="1002809"/>
    <lineage>
        <taxon>Bacteria</taxon>
        <taxon>Bacillati</taxon>
        <taxon>Bacillota</taxon>
        <taxon>Bacilli</taxon>
        <taxon>Bacillales</taxon>
        <taxon>Caryophanaceae</taxon>
        <taxon>Solibacillus</taxon>
    </lineage>
</organism>
<dbReference type="PATRIC" id="fig|1002809.3.peg.1419"/>
<dbReference type="KEGG" id="siv:SSIL_1407"/>
<sequence>MQTLNKNGIPQWLPKHKRKRERKPLNIQLPMRRFALIDDEAEVEVVVPHFSPIVELLKGDGWREIV</sequence>